<dbReference type="FunFam" id="3.40.50.150:FF:000012">
    <property type="entry name" value="tRNA/tmRNA (uracil-C(5))-methyltransferase"/>
    <property type="match status" value="1"/>
</dbReference>
<dbReference type="KEGG" id="alp:LPB137_13270"/>
<dbReference type="CDD" id="cd02440">
    <property type="entry name" value="AdoMet_MTases"/>
    <property type="match status" value="1"/>
</dbReference>
<sequence length="378" mass="43966">MNCEYFGKCGSCTIHDIGYEGQLDFKIQREKERFSNFTDLKDIDFDIIKSDEQNFRNRAEFKIWKNFDENDNATLSYAMTSVEKNVLEINSCQIVSLDIANLMPKLLEEIQKNKILSFKLFAIEFLNSTTGDMLVTLIYHRKLEEDWNTLALELSNKFNIKIIGRSRKQKVILENDYIDEKLNINNTNYNFRYIEGGFTQPNSKVNIGMIEWVLNNIKDSREDLCELYCGGGNFTIPLSSKFRKVLATEISKTSIKSAKTNCELNNNTKIEFIRMSAEEFVEALEEKRVFSRLKDVDLKAYDFDSIFVDPPRAGLDDTTRALVKNFDQIIYVSCNPETLHRDLEELTKTHKIINFALFDQFAYTHHIETGVILKRSIN</sequence>
<keyword evidence="3 5" id="KW-0949">S-adenosyl-L-methionine</keyword>
<evidence type="ECO:0000256" key="1">
    <source>
        <dbReference type="ARBA" id="ARBA00022603"/>
    </source>
</evidence>
<feature type="binding site" evidence="5">
    <location>
        <position position="249"/>
    </location>
    <ligand>
        <name>S-adenosyl-L-methionine</name>
        <dbReference type="ChEBI" id="CHEBI:59789"/>
    </ligand>
</feature>
<comment type="similarity">
    <text evidence="5">Belongs to the class I-like SAM-binding methyltransferase superfamily. RNA M5U methyltransferase family.</text>
</comment>
<gene>
    <name evidence="7" type="ORF">LPB137_13270</name>
</gene>
<keyword evidence="2 5" id="KW-0808">Transferase</keyword>
<dbReference type="STRING" id="1850254.LPB137_13270"/>
<accession>A0A1P8KQE8</accession>
<dbReference type="Pfam" id="PF05958">
    <property type="entry name" value="tRNA_U5-meth_tr"/>
    <property type="match status" value="1"/>
</dbReference>
<dbReference type="HAMAP" id="MF_01011">
    <property type="entry name" value="RNA_methyltr_TrmA"/>
    <property type="match status" value="1"/>
</dbReference>
<evidence type="ECO:0000256" key="3">
    <source>
        <dbReference type="ARBA" id="ARBA00022691"/>
    </source>
</evidence>
<feature type="binding site" evidence="5">
    <location>
        <position position="200"/>
    </location>
    <ligand>
        <name>S-adenosyl-L-methionine</name>
        <dbReference type="ChEBI" id="CHEBI:59789"/>
    </ligand>
</feature>
<dbReference type="GO" id="GO:0030697">
    <property type="term" value="F:tRNA (uracil(54)-C5)-methyltransferase activity, S-adenosyl methionine-dependent"/>
    <property type="evidence" value="ECO:0007669"/>
    <property type="project" value="InterPro"/>
</dbReference>
<name>A0A1P8KQE8_9BACT</name>
<dbReference type="GO" id="GO:0008033">
    <property type="term" value="P:tRNA processing"/>
    <property type="evidence" value="ECO:0007669"/>
    <property type="project" value="UniProtKB-KW"/>
</dbReference>
<dbReference type="EMBL" id="CP019070">
    <property type="protein sequence ID" value="APW66758.1"/>
    <property type="molecule type" value="Genomic_DNA"/>
</dbReference>
<dbReference type="PANTHER" id="PTHR47790:SF2">
    <property type="entry name" value="TRNA_TMRNA (URACIL-C(5))-METHYLTRANSFERASE"/>
    <property type="match status" value="1"/>
</dbReference>
<dbReference type="Gene3D" id="3.40.50.150">
    <property type="entry name" value="Vaccinia Virus protein VP39"/>
    <property type="match status" value="1"/>
</dbReference>
<protein>
    <submittedName>
        <fullName evidence="7">tRNA (Uridine(54)-C5)-methyltransferase TrmA</fullName>
    </submittedName>
</protein>
<dbReference type="OrthoDB" id="9804590at2"/>
<evidence type="ECO:0000256" key="6">
    <source>
        <dbReference type="PROSITE-ProRule" id="PRU10015"/>
    </source>
</evidence>
<feature type="active site" evidence="6">
    <location>
        <position position="334"/>
    </location>
</feature>
<feature type="binding site" evidence="5">
    <location>
        <position position="228"/>
    </location>
    <ligand>
        <name>S-adenosyl-L-methionine</name>
        <dbReference type="ChEBI" id="CHEBI:59789"/>
    </ligand>
</feature>
<evidence type="ECO:0000256" key="5">
    <source>
        <dbReference type="PROSITE-ProRule" id="PRU01024"/>
    </source>
</evidence>
<proteinExistence type="inferred from homology"/>
<evidence type="ECO:0000313" key="8">
    <source>
        <dbReference type="Proteomes" id="UP000186074"/>
    </source>
</evidence>
<evidence type="ECO:0000256" key="2">
    <source>
        <dbReference type="ARBA" id="ARBA00022679"/>
    </source>
</evidence>
<keyword evidence="4" id="KW-0819">tRNA processing</keyword>
<organism evidence="7 8">
    <name type="scientific">Poseidonibacter parvus</name>
    <dbReference type="NCBI Taxonomy" id="1850254"/>
    <lineage>
        <taxon>Bacteria</taxon>
        <taxon>Pseudomonadati</taxon>
        <taxon>Campylobacterota</taxon>
        <taxon>Epsilonproteobacteria</taxon>
        <taxon>Campylobacterales</taxon>
        <taxon>Arcobacteraceae</taxon>
        <taxon>Poseidonibacter</taxon>
    </lineage>
</organism>
<dbReference type="PROSITE" id="PS01230">
    <property type="entry name" value="TRMA_1"/>
    <property type="match status" value="1"/>
</dbReference>
<dbReference type="GO" id="GO:0019843">
    <property type="term" value="F:rRNA binding"/>
    <property type="evidence" value="ECO:0007669"/>
    <property type="project" value="TreeGrafter"/>
</dbReference>
<dbReference type="InterPro" id="IPR011869">
    <property type="entry name" value="TrmA_MeTrfase"/>
</dbReference>
<dbReference type="Gene3D" id="2.40.50.1070">
    <property type="match status" value="1"/>
</dbReference>
<dbReference type="GO" id="GO:0032259">
    <property type="term" value="P:methylation"/>
    <property type="evidence" value="ECO:0007669"/>
    <property type="project" value="UniProtKB-KW"/>
</dbReference>
<evidence type="ECO:0000313" key="7">
    <source>
        <dbReference type="EMBL" id="APW66758.1"/>
    </source>
</evidence>
<dbReference type="RefSeq" id="WP_076088867.1">
    <property type="nucleotide sequence ID" value="NZ_CP019070.1"/>
</dbReference>
<keyword evidence="8" id="KW-1185">Reference proteome</keyword>
<dbReference type="SUPFAM" id="SSF53335">
    <property type="entry name" value="S-adenosyl-L-methionine-dependent methyltransferases"/>
    <property type="match status" value="1"/>
</dbReference>
<dbReference type="PANTHER" id="PTHR47790">
    <property type="entry name" value="TRNA/TMRNA (URACIL-C(5))-METHYLTRANSFERASE"/>
    <property type="match status" value="1"/>
</dbReference>
<keyword evidence="1 5" id="KW-0489">Methyltransferase</keyword>
<dbReference type="AlphaFoldDB" id="A0A1P8KQE8"/>
<feature type="binding site" evidence="5">
    <location>
        <position position="309"/>
    </location>
    <ligand>
        <name>S-adenosyl-L-methionine</name>
        <dbReference type="ChEBI" id="CHEBI:59789"/>
    </ligand>
</feature>
<dbReference type="PROSITE" id="PS51687">
    <property type="entry name" value="SAM_MT_RNA_M5U"/>
    <property type="match status" value="1"/>
</dbReference>
<dbReference type="GO" id="GO:0005829">
    <property type="term" value="C:cytosol"/>
    <property type="evidence" value="ECO:0007669"/>
    <property type="project" value="TreeGrafter"/>
</dbReference>
<dbReference type="InterPro" id="IPR029063">
    <property type="entry name" value="SAM-dependent_MTases_sf"/>
</dbReference>
<dbReference type="GO" id="GO:0000049">
    <property type="term" value="F:tRNA binding"/>
    <property type="evidence" value="ECO:0007669"/>
    <property type="project" value="TreeGrafter"/>
</dbReference>
<dbReference type="NCBIfam" id="TIGR02143">
    <property type="entry name" value="trmA_only"/>
    <property type="match status" value="1"/>
</dbReference>
<feature type="active site" description="Nucleophile" evidence="5">
    <location>
        <position position="334"/>
    </location>
</feature>
<reference evidence="7 8" key="1">
    <citation type="submission" date="2017-01" db="EMBL/GenBank/DDBJ databases">
        <title>Genome sequencing of Arcobacter sp. LPB0137.</title>
        <authorList>
            <person name="Lee G.-W."/>
            <person name="Yi H."/>
        </authorList>
    </citation>
    <scope>NUCLEOTIDE SEQUENCE [LARGE SCALE GENOMIC DNA]</scope>
    <source>
        <strain evidence="7 8">LPB0137</strain>
    </source>
</reference>
<dbReference type="InterPro" id="IPR010280">
    <property type="entry name" value="U5_MeTrfase_fam"/>
</dbReference>
<evidence type="ECO:0000256" key="4">
    <source>
        <dbReference type="ARBA" id="ARBA00022694"/>
    </source>
</evidence>
<dbReference type="Proteomes" id="UP000186074">
    <property type="component" value="Chromosome"/>
</dbReference>
<dbReference type="InterPro" id="IPR030390">
    <property type="entry name" value="MeTrfase_TrmA_AS"/>
</dbReference>